<dbReference type="EMBL" id="CDSF01000084">
    <property type="protein sequence ID" value="CEO98355.1"/>
    <property type="molecule type" value="Genomic_DNA"/>
</dbReference>
<dbReference type="PANTHER" id="PTHR23020:SF41">
    <property type="entry name" value="AMINOGLYCOSIDE PHOSPHOTRANSFERASE DOMAIN-CONTAINING PROTEIN"/>
    <property type="match status" value="1"/>
</dbReference>
<dbReference type="OrthoDB" id="191037at2759"/>
<evidence type="ECO:0000313" key="3">
    <source>
        <dbReference type="EMBL" id="CEO98355.1"/>
    </source>
</evidence>
<dbReference type="Pfam" id="PF02958">
    <property type="entry name" value="EcKL"/>
    <property type="match status" value="1"/>
</dbReference>
<reference evidence="3 4" key="1">
    <citation type="submission" date="2015-02" db="EMBL/GenBank/DDBJ databases">
        <authorList>
            <person name="Chooi Y.-H."/>
        </authorList>
    </citation>
    <scope>NUCLEOTIDE SEQUENCE [LARGE SCALE GENOMIC DNA]</scope>
    <source>
        <strain evidence="3">E3</strain>
    </source>
</reference>
<evidence type="ECO:0000256" key="1">
    <source>
        <dbReference type="SAM" id="SignalP"/>
    </source>
</evidence>
<dbReference type="Gene3D" id="3.90.1200.10">
    <property type="match status" value="1"/>
</dbReference>
<dbReference type="Proteomes" id="UP000039324">
    <property type="component" value="Unassembled WGS sequence"/>
</dbReference>
<evidence type="ECO:0000259" key="2">
    <source>
        <dbReference type="SMART" id="SM00587"/>
    </source>
</evidence>
<dbReference type="InterPro" id="IPR052961">
    <property type="entry name" value="Oxido-Kinase-like_Enzymes"/>
</dbReference>
<proteinExistence type="predicted"/>
<dbReference type="SUPFAM" id="SSF56112">
    <property type="entry name" value="Protein kinase-like (PK-like)"/>
    <property type="match status" value="1"/>
</dbReference>
<dbReference type="InterPro" id="IPR015897">
    <property type="entry name" value="CHK_kinase-like"/>
</dbReference>
<gene>
    <name evidence="3" type="ORF">PBRA_006469</name>
</gene>
<dbReference type="InterPro" id="IPR011009">
    <property type="entry name" value="Kinase-like_dom_sf"/>
</dbReference>
<dbReference type="InterPro" id="IPR004119">
    <property type="entry name" value="EcKL"/>
</dbReference>
<dbReference type="SMART" id="SM00587">
    <property type="entry name" value="CHK"/>
    <property type="match status" value="1"/>
</dbReference>
<feature type="domain" description="CHK kinase-like" evidence="2">
    <location>
        <begin position="155"/>
        <end position="357"/>
    </location>
</feature>
<dbReference type="PANTHER" id="PTHR23020">
    <property type="entry name" value="UNCHARACTERIZED NUCLEAR HORMONE RECEPTOR-RELATED"/>
    <property type="match status" value="1"/>
</dbReference>
<keyword evidence="1" id="KW-0732">Signal</keyword>
<feature type="signal peptide" evidence="1">
    <location>
        <begin position="1"/>
        <end position="26"/>
    </location>
</feature>
<organism evidence="3 4">
    <name type="scientific">Plasmodiophora brassicae</name>
    <name type="common">Clubroot disease agent</name>
    <dbReference type="NCBI Taxonomy" id="37360"/>
    <lineage>
        <taxon>Eukaryota</taxon>
        <taxon>Sar</taxon>
        <taxon>Rhizaria</taxon>
        <taxon>Endomyxa</taxon>
        <taxon>Phytomyxea</taxon>
        <taxon>Plasmodiophorida</taxon>
        <taxon>Plasmodiophoridae</taxon>
        <taxon>Plasmodiophora</taxon>
    </lineage>
</organism>
<sequence length="430" mass="48132">MVPFALWLSWCILKQLCLLLCLKVWTSRPALWARRQWRRYDGALPIMHPGELDASSLSDMVGYPVAIVGSGHIGDGKMSTIARIDYVGTDNRWPRDGAVQSVICKSSPEASGEIIFNGLFGLNRSEGTALLSPKSRMPRLPKVLYRHDHWTGQYIIVMECIQGAAIPIETGLDDPAVVESVIRSVAKMHAKSLHCPSQLRNAPSWVHRFEQGAMGPLTTRMMLLAFRLMWTMNLTTTPSEILKQRGLVEAFLDHGVAFHEFLFRWAPRLTFDSVSRLLTITRTMPSSLTHGDLHCANIIAVSRSKMAHIDWQAFAVRPVMFDLCYLLGTSVPTDLRRRHENEWIALYYHTLKTLADPSVVDDSVTLEGLREQMRGCSLCLLVPILAMGYLIGGNPANGQKHFNATGRRALAFIEDHDLAGFINDVQMVGL</sequence>
<feature type="chain" id="PRO_5005193558" description="CHK kinase-like domain-containing protein" evidence="1">
    <location>
        <begin position="27"/>
        <end position="430"/>
    </location>
</feature>
<protein>
    <recommendedName>
        <fullName evidence="2">CHK kinase-like domain-containing protein</fullName>
    </recommendedName>
</protein>
<accession>A0A0G4ISW2</accession>
<evidence type="ECO:0000313" key="4">
    <source>
        <dbReference type="Proteomes" id="UP000039324"/>
    </source>
</evidence>
<keyword evidence="4" id="KW-1185">Reference proteome</keyword>
<name>A0A0G4ISW2_PLABS</name>
<dbReference type="AlphaFoldDB" id="A0A0G4ISW2"/>